<dbReference type="Proteomes" id="UP000240259">
    <property type="component" value="Unassembled WGS sequence"/>
</dbReference>
<sequence>MLAWVDHPELENCNQVVGITGREFSLSLDGLFSGHGSDEVEGEVADHGHVCGAVAAAQAGLIILELDIENPA</sequence>
<dbReference type="EMBL" id="PZJX01000052">
    <property type="protein sequence ID" value="PTE07096.1"/>
    <property type="molecule type" value="Genomic_DNA"/>
</dbReference>
<protein>
    <submittedName>
        <fullName evidence="1">Uncharacterized protein</fullName>
    </submittedName>
</protein>
<evidence type="ECO:0000313" key="1">
    <source>
        <dbReference type="EMBL" id="PTE07096.1"/>
    </source>
</evidence>
<dbReference type="AlphaFoldDB" id="A0A2T4IN68"/>
<organism evidence="1 2">
    <name type="scientific">Mesorhizobium helmanticense</name>
    <dbReference type="NCBI Taxonomy" id="1776423"/>
    <lineage>
        <taxon>Bacteria</taxon>
        <taxon>Pseudomonadati</taxon>
        <taxon>Pseudomonadota</taxon>
        <taxon>Alphaproteobacteria</taxon>
        <taxon>Hyphomicrobiales</taxon>
        <taxon>Phyllobacteriaceae</taxon>
        <taxon>Mesorhizobium</taxon>
    </lineage>
</organism>
<name>A0A2T4IN68_9HYPH</name>
<proteinExistence type="predicted"/>
<evidence type="ECO:0000313" key="2">
    <source>
        <dbReference type="Proteomes" id="UP000240259"/>
    </source>
</evidence>
<gene>
    <name evidence="1" type="ORF">C9427_27635</name>
</gene>
<comment type="caution">
    <text evidence="1">The sequence shown here is derived from an EMBL/GenBank/DDBJ whole genome shotgun (WGS) entry which is preliminary data.</text>
</comment>
<reference evidence="1 2" key="1">
    <citation type="submission" date="2018-03" db="EMBL/GenBank/DDBJ databases">
        <title>Genome sequence of the symbiotic type strain Mesorhizobium helmanticense CSLC115NT isolated from Lotus corniculatus nodules.</title>
        <authorList>
            <person name="Sannazzaro A.I."/>
            <person name="Torres Tejerizo G.A."/>
            <person name="Dip D."/>
            <person name="Caballero M."/>
            <person name="Pistorio M."/>
            <person name="Estrella M.J."/>
        </authorList>
    </citation>
    <scope>NUCLEOTIDE SEQUENCE [LARGE SCALE GENOMIC DNA]</scope>
    <source>
        <strain evidence="1 2">CSLC115N</strain>
    </source>
</reference>
<keyword evidence="2" id="KW-1185">Reference proteome</keyword>
<accession>A0A2T4IN68</accession>